<dbReference type="EMBL" id="CADEBC010000301">
    <property type="protein sequence ID" value="CAB3227859.1"/>
    <property type="molecule type" value="Genomic_DNA"/>
</dbReference>
<organism evidence="3 5">
    <name type="scientific">Arctia plantaginis</name>
    <name type="common">Wood tiger moth</name>
    <name type="synonym">Phalaena plantaginis</name>
    <dbReference type="NCBI Taxonomy" id="874455"/>
    <lineage>
        <taxon>Eukaryota</taxon>
        <taxon>Metazoa</taxon>
        <taxon>Ecdysozoa</taxon>
        <taxon>Arthropoda</taxon>
        <taxon>Hexapoda</taxon>
        <taxon>Insecta</taxon>
        <taxon>Pterygota</taxon>
        <taxon>Neoptera</taxon>
        <taxon>Endopterygota</taxon>
        <taxon>Lepidoptera</taxon>
        <taxon>Glossata</taxon>
        <taxon>Ditrysia</taxon>
        <taxon>Noctuoidea</taxon>
        <taxon>Erebidae</taxon>
        <taxon>Arctiinae</taxon>
        <taxon>Arctia</taxon>
    </lineage>
</organism>
<keyword evidence="4" id="KW-1185">Reference proteome</keyword>
<keyword evidence="1" id="KW-0812">Transmembrane</keyword>
<evidence type="ECO:0000313" key="2">
    <source>
        <dbReference type="EMBL" id="CAB3227859.1"/>
    </source>
</evidence>
<accession>A0A8S0Z7L9</accession>
<evidence type="ECO:0000313" key="4">
    <source>
        <dbReference type="Proteomes" id="UP000494106"/>
    </source>
</evidence>
<evidence type="ECO:0000313" key="5">
    <source>
        <dbReference type="Proteomes" id="UP000494256"/>
    </source>
</evidence>
<keyword evidence="1" id="KW-1133">Transmembrane helix</keyword>
<evidence type="ECO:0000256" key="1">
    <source>
        <dbReference type="SAM" id="Phobius"/>
    </source>
</evidence>
<name>A0A8S0Z7L9_ARCPL</name>
<comment type="caution">
    <text evidence="3">The sequence shown here is derived from an EMBL/GenBank/DDBJ whole genome shotgun (WGS) entry which is preliminary data.</text>
</comment>
<feature type="transmembrane region" description="Helical" evidence="1">
    <location>
        <begin position="134"/>
        <end position="154"/>
    </location>
</feature>
<dbReference type="Proteomes" id="UP000494256">
    <property type="component" value="Unassembled WGS sequence"/>
</dbReference>
<sequence>MTHWCVALIYNFGLHKNNKMNKNLTVNSCLSLDLRTGSFICGYLNLAWHLAIAIVYLWVMIAASSIPFDVTSALVIIGIDLGFIGINVIFNVMLIIGLHTLKRGFINAFIIYNYIFLAFCLIMFIIYLSLGGGVLNIMFKLVSLCFTAIFLLIIRSYYLSMDDNKTGAAMY</sequence>
<feature type="transmembrane region" description="Helical" evidence="1">
    <location>
        <begin position="73"/>
        <end position="98"/>
    </location>
</feature>
<dbReference type="OrthoDB" id="2354286at2759"/>
<dbReference type="AlphaFoldDB" id="A0A8S0Z7L9"/>
<protein>
    <submittedName>
        <fullName evidence="3">Uncharacterized protein</fullName>
    </submittedName>
</protein>
<feature type="transmembrane region" description="Helical" evidence="1">
    <location>
        <begin position="105"/>
        <end position="128"/>
    </location>
</feature>
<dbReference type="Proteomes" id="UP000494106">
    <property type="component" value="Unassembled WGS sequence"/>
</dbReference>
<proteinExistence type="predicted"/>
<gene>
    <name evidence="2" type="ORF">APLA_LOCUS3417</name>
    <name evidence="3" type="ORF">APLA_LOCUS3483</name>
</gene>
<evidence type="ECO:0000313" key="3">
    <source>
        <dbReference type="EMBL" id="CAB3228271.1"/>
    </source>
</evidence>
<dbReference type="EMBL" id="CADEBD010000282">
    <property type="protein sequence ID" value="CAB3228271.1"/>
    <property type="molecule type" value="Genomic_DNA"/>
</dbReference>
<feature type="transmembrane region" description="Helical" evidence="1">
    <location>
        <begin position="40"/>
        <end position="61"/>
    </location>
</feature>
<reference evidence="4 5" key="1">
    <citation type="submission" date="2020-04" db="EMBL/GenBank/DDBJ databases">
        <authorList>
            <person name="Wallbank WR R."/>
            <person name="Pardo Diaz C."/>
            <person name="Kozak K."/>
            <person name="Martin S."/>
            <person name="Jiggins C."/>
            <person name="Moest M."/>
            <person name="Warren A I."/>
            <person name="Byers J.R.P. K."/>
            <person name="Montejo-Kovacevich G."/>
            <person name="Yen C E."/>
        </authorList>
    </citation>
    <scope>NUCLEOTIDE SEQUENCE [LARGE SCALE GENOMIC DNA]</scope>
</reference>
<keyword evidence="1" id="KW-0472">Membrane</keyword>